<dbReference type="Pfam" id="PF01554">
    <property type="entry name" value="MatE"/>
    <property type="match status" value="2"/>
</dbReference>
<dbReference type="InterPro" id="IPR036259">
    <property type="entry name" value="MFS_trans_sf"/>
</dbReference>
<dbReference type="EMBL" id="RYZS01000002">
    <property type="protein sequence ID" value="RVU92406.1"/>
    <property type="molecule type" value="Genomic_DNA"/>
</dbReference>
<dbReference type="InterPro" id="IPR050222">
    <property type="entry name" value="MATE_MdtK"/>
</dbReference>
<sequence length="443" mass="49408">MGYKAFIKKFLTISVPEVIQQLLSNLLQICDTMMIASLGALAISGVSVANKFFFIFTLLIYGLTNGIGLFIAQYYGARNKKEYNRIFRFGLNLCLATSAIFMIFLLIWPEITMNVFVQNQDIIDYGVMYIRIICYSHIPFAIAMMCGVAFRVKGDTNTPMIAGGISFFLNVFLNYLLIYGTWGFPKWGVSGAAVATLISRIVEMLILLLLLNRKQSDLKLMTRYPWLEVAKMKEIIKKALPLIGNELIWSLSLSVVFMNYCYVSEYYIPSLTIVDNISSLVYALFAGPATATGVIVGQALGGNLLEQAKRESKRMIKLGTAICMFGSLIVLVITPFVPAAFSLTGDLASMTIRLLIIKSTISWSQGYAETVYYILRAGGDTKGVLVVDGLFTCFGPLLISTVSARILQLDLLCIFILTEGIYLLKIVLSTYYYKKEHWVKSLT</sequence>
<feature type="transmembrane region" description="Helical" evidence="13">
    <location>
        <begin position="321"/>
        <end position="341"/>
    </location>
</feature>
<evidence type="ECO:0000256" key="7">
    <source>
        <dbReference type="ARBA" id="ARBA00022475"/>
    </source>
</evidence>
<protein>
    <recommendedName>
        <fullName evidence="4">Probable multidrug resistance protein NorM</fullName>
    </recommendedName>
    <alternativeName>
        <fullName evidence="12">Multidrug-efflux transporter</fullName>
    </alternativeName>
</protein>
<dbReference type="GO" id="GO:0015297">
    <property type="term" value="F:antiporter activity"/>
    <property type="evidence" value="ECO:0007669"/>
    <property type="project" value="UniProtKB-KW"/>
</dbReference>
<comment type="similarity">
    <text evidence="3">Belongs to the multi antimicrobial extrusion (MATE) (TC 2.A.66.1) family.</text>
</comment>
<comment type="function">
    <text evidence="1">Multidrug efflux pump.</text>
</comment>
<evidence type="ECO:0000256" key="3">
    <source>
        <dbReference type="ARBA" id="ARBA00010199"/>
    </source>
</evidence>
<evidence type="ECO:0000256" key="13">
    <source>
        <dbReference type="SAM" id="Phobius"/>
    </source>
</evidence>
<evidence type="ECO:0000256" key="9">
    <source>
        <dbReference type="ARBA" id="ARBA00022989"/>
    </source>
</evidence>
<feature type="transmembrane region" description="Helical" evidence="13">
    <location>
        <begin position="89"/>
        <end position="108"/>
    </location>
</feature>
<feature type="transmembrane region" description="Helical" evidence="13">
    <location>
        <begin position="411"/>
        <end position="433"/>
    </location>
</feature>
<feature type="transmembrane region" description="Helical" evidence="13">
    <location>
        <begin position="247"/>
        <end position="268"/>
    </location>
</feature>
<proteinExistence type="inferred from homology"/>
<dbReference type="PANTHER" id="PTHR43298:SF2">
    <property type="entry name" value="FMN_FAD EXPORTER YEEO-RELATED"/>
    <property type="match status" value="1"/>
</dbReference>
<feature type="transmembrane region" description="Helical" evidence="13">
    <location>
        <begin position="128"/>
        <end position="150"/>
    </location>
</feature>
<evidence type="ECO:0000256" key="10">
    <source>
        <dbReference type="ARBA" id="ARBA00023065"/>
    </source>
</evidence>
<evidence type="ECO:0000313" key="15">
    <source>
        <dbReference type="Proteomes" id="UP000288388"/>
    </source>
</evidence>
<dbReference type="SUPFAM" id="SSF103473">
    <property type="entry name" value="MFS general substrate transporter"/>
    <property type="match status" value="1"/>
</dbReference>
<keyword evidence="8 13" id="KW-0812">Transmembrane</keyword>
<dbReference type="Proteomes" id="UP000288388">
    <property type="component" value="Unassembled WGS sequence"/>
</dbReference>
<dbReference type="GO" id="GO:0005886">
    <property type="term" value="C:plasma membrane"/>
    <property type="evidence" value="ECO:0007669"/>
    <property type="project" value="UniProtKB-SubCell"/>
</dbReference>
<evidence type="ECO:0000256" key="5">
    <source>
        <dbReference type="ARBA" id="ARBA00022448"/>
    </source>
</evidence>
<feature type="transmembrane region" description="Helical" evidence="13">
    <location>
        <begin position="188"/>
        <end position="211"/>
    </location>
</feature>
<comment type="subcellular location">
    <subcellularLocation>
        <location evidence="2">Cell membrane</location>
        <topology evidence="2">Multi-pass membrane protein</topology>
    </subcellularLocation>
</comment>
<evidence type="ECO:0000256" key="12">
    <source>
        <dbReference type="ARBA" id="ARBA00031636"/>
    </source>
</evidence>
<evidence type="ECO:0000313" key="14">
    <source>
        <dbReference type="EMBL" id="RVU92406.1"/>
    </source>
</evidence>
<dbReference type="InterPro" id="IPR002528">
    <property type="entry name" value="MATE_fam"/>
</dbReference>
<feature type="transmembrane region" description="Helical" evidence="13">
    <location>
        <begin position="280"/>
        <end position="300"/>
    </location>
</feature>
<reference evidence="14 15" key="1">
    <citation type="submission" date="2018-12" db="EMBL/GenBank/DDBJ databases">
        <title>A novel vanA-carrying plasmid in a clinical isolate of Enterococcus avium.</title>
        <authorList>
            <person name="Bernasconi O.J."/>
            <person name="Luzzaro F."/>
            <person name="Endimiani A."/>
        </authorList>
    </citation>
    <scope>NUCLEOTIDE SEQUENCE [LARGE SCALE GENOMIC DNA]</scope>
    <source>
        <strain evidence="14 15">LC0559/18</strain>
    </source>
</reference>
<keyword evidence="10" id="KW-0406">Ion transport</keyword>
<evidence type="ECO:0000256" key="6">
    <source>
        <dbReference type="ARBA" id="ARBA00022449"/>
    </source>
</evidence>
<dbReference type="NCBIfam" id="TIGR00797">
    <property type="entry name" value="matE"/>
    <property type="match status" value="1"/>
</dbReference>
<keyword evidence="5" id="KW-0813">Transport</keyword>
<dbReference type="RefSeq" id="WP_102873132.1">
    <property type="nucleotide sequence ID" value="NZ_NBSM01000004.1"/>
</dbReference>
<keyword evidence="9 13" id="KW-1133">Transmembrane helix</keyword>
<keyword evidence="11 13" id="KW-0472">Membrane</keyword>
<feature type="transmembrane region" description="Helical" evidence="13">
    <location>
        <begin position="52"/>
        <end position="77"/>
    </location>
</feature>
<gene>
    <name evidence="14" type="ORF">EK398_17925</name>
</gene>
<dbReference type="AlphaFoldDB" id="A0A2N8PTD2"/>
<evidence type="ECO:0000256" key="2">
    <source>
        <dbReference type="ARBA" id="ARBA00004651"/>
    </source>
</evidence>
<dbReference type="GO" id="GO:0042910">
    <property type="term" value="F:xenobiotic transmembrane transporter activity"/>
    <property type="evidence" value="ECO:0007669"/>
    <property type="project" value="InterPro"/>
</dbReference>
<dbReference type="GO" id="GO:0006811">
    <property type="term" value="P:monoatomic ion transport"/>
    <property type="evidence" value="ECO:0007669"/>
    <property type="project" value="UniProtKB-KW"/>
</dbReference>
<accession>A0A2N8PTD2</accession>
<evidence type="ECO:0000256" key="8">
    <source>
        <dbReference type="ARBA" id="ARBA00022692"/>
    </source>
</evidence>
<dbReference type="PANTHER" id="PTHR43298">
    <property type="entry name" value="MULTIDRUG RESISTANCE PROTEIN NORM-RELATED"/>
    <property type="match status" value="1"/>
</dbReference>
<evidence type="ECO:0000256" key="1">
    <source>
        <dbReference type="ARBA" id="ARBA00003408"/>
    </source>
</evidence>
<comment type="caution">
    <text evidence="14">The sequence shown here is derived from an EMBL/GenBank/DDBJ whole genome shotgun (WGS) entry which is preliminary data.</text>
</comment>
<feature type="transmembrane region" description="Helical" evidence="13">
    <location>
        <begin position="383"/>
        <end position="404"/>
    </location>
</feature>
<dbReference type="InterPro" id="IPR048279">
    <property type="entry name" value="MdtK-like"/>
</dbReference>
<keyword evidence="6" id="KW-0050">Antiport</keyword>
<feature type="transmembrane region" description="Helical" evidence="13">
    <location>
        <begin position="26"/>
        <end position="46"/>
    </location>
</feature>
<feature type="transmembrane region" description="Helical" evidence="13">
    <location>
        <begin position="162"/>
        <end position="182"/>
    </location>
</feature>
<keyword evidence="7" id="KW-1003">Cell membrane</keyword>
<name>A0A2N8PTD2_ENTAV</name>
<evidence type="ECO:0000256" key="11">
    <source>
        <dbReference type="ARBA" id="ARBA00023136"/>
    </source>
</evidence>
<evidence type="ECO:0000256" key="4">
    <source>
        <dbReference type="ARBA" id="ARBA00020268"/>
    </source>
</evidence>
<dbReference type="PIRSF" id="PIRSF006603">
    <property type="entry name" value="DinF"/>
    <property type="match status" value="1"/>
</dbReference>
<organism evidence="14 15">
    <name type="scientific">Enterococcus avium</name>
    <name type="common">Streptococcus avium</name>
    <dbReference type="NCBI Taxonomy" id="33945"/>
    <lineage>
        <taxon>Bacteria</taxon>
        <taxon>Bacillati</taxon>
        <taxon>Bacillota</taxon>
        <taxon>Bacilli</taxon>
        <taxon>Lactobacillales</taxon>
        <taxon>Enterococcaceae</taxon>
        <taxon>Enterococcus</taxon>
    </lineage>
</organism>